<accession>A0A2U2PB06</accession>
<evidence type="ECO:0000313" key="1">
    <source>
        <dbReference type="EMBL" id="PWG78543.1"/>
    </source>
</evidence>
<dbReference type="PROSITE" id="PS51257">
    <property type="entry name" value="PROKAR_LIPOPROTEIN"/>
    <property type="match status" value="1"/>
</dbReference>
<dbReference type="RefSeq" id="WP_109417869.1">
    <property type="nucleotide sequence ID" value="NZ_QEAS01000023.1"/>
</dbReference>
<dbReference type="Proteomes" id="UP000245647">
    <property type="component" value="Unassembled WGS sequence"/>
</dbReference>
<reference evidence="1 2" key="1">
    <citation type="submission" date="2018-04" db="EMBL/GenBank/DDBJ databases">
        <title>Pedobacter chongqingensis sp. nov., isolated from a rottenly hemp rope.</title>
        <authorList>
            <person name="Cai Y."/>
        </authorList>
    </citation>
    <scope>NUCLEOTIDE SEQUENCE [LARGE SCALE GENOMIC DNA]</scope>
    <source>
        <strain evidence="1 2">FJ4-8</strain>
    </source>
</reference>
<dbReference type="OrthoDB" id="660752at2"/>
<proteinExistence type="predicted"/>
<comment type="caution">
    <text evidence="1">The sequence shown here is derived from an EMBL/GenBank/DDBJ whole genome shotgun (WGS) entry which is preliminary data.</text>
</comment>
<keyword evidence="2" id="KW-1185">Reference proteome</keyword>
<name>A0A2U2PB06_9SPHI</name>
<gene>
    <name evidence="1" type="ORF">DDR33_21510</name>
</gene>
<organism evidence="1 2">
    <name type="scientific">Pararcticibacter amylolyticus</name>
    <dbReference type="NCBI Taxonomy" id="2173175"/>
    <lineage>
        <taxon>Bacteria</taxon>
        <taxon>Pseudomonadati</taxon>
        <taxon>Bacteroidota</taxon>
        <taxon>Sphingobacteriia</taxon>
        <taxon>Sphingobacteriales</taxon>
        <taxon>Sphingobacteriaceae</taxon>
        <taxon>Pararcticibacter</taxon>
    </lineage>
</organism>
<protein>
    <submittedName>
        <fullName evidence="1">Uncharacterized protein</fullName>
    </submittedName>
</protein>
<evidence type="ECO:0000313" key="2">
    <source>
        <dbReference type="Proteomes" id="UP000245647"/>
    </source>
</evidence>
<dbReference type="AlphaFoldDB" id="A0A2U2PB06"/>
<dbReference type="EMBL" id="QEAS01000023">
    <property type="protein sequence ID" value="PWG78543.1"/>
    <property type="molecule type" value="Genomic_DNA"/>
</dbReference>
<sequence>MKIINLTIILSAMLGISSCDWVSQSIKETKSGSPATRVSPEAGPAATVPVEKVAPKEFAASPEALERAEEAFRNLPGLKGKKIKIYKSIHFYDNHRIILSIQNPDNHRYVDEYVYEKGAWQAPRPVVLSISENIGKDVVDLDSVPFRNASRVYKSLKEKLSSIGGNTNDITVYVTIYNGKIRWHPGSISNERFNYDIEFNTDGSLKSFEGE</sequence>